<protein>
    <recommendedName>
        <fullName evidence="3">Wadjet protein JetD C-terminal domain-containing protein</fullName>
    </recommendedName>
</protein>
<sequence>MNRAQALAQSVLSSAAIRDRRIRVRDRSPRDLFRSQRGNLTGRDEIFHRDRFQFEFVTCGVDESLGYPSNGLIALLARLDGVPLTAWCDLDADGIGIIANLVERVGRYVHPVGMNVEFWAAGPYREQTTEAMALGRALAAKMADRGPVELQSLAALIAVTGEGREQETLHHEVLPGLDGCLRALENG</sequence>
<keyword evidence="2" id="KW-1185">Reference proteome</keyword>
<evidence type="ECO:0000313" key="2">
    <source>
        <dbReference type="Proteomes" id="UP000266677"/>
    </source>
</evidence>
<dbReference type="EMBL" id="QZFU01000019">
    <property type="protein sequence ID" value="RJO75095.1"/>
    <property type="molecule type" value="Genomic_DNA"/>
</dbReference>
<name>A0A3A4KAN2_9NOCA</name>
<reference evidence="1 2" key="1">
    <citation type="submission" date="2018-09" db="EMBL/GenBank/DDBJ databases">
        <title>YIM PH21274 draft genome.</title>
        <authorList>
            <person name="Miao C."/>
        </authorList>
    </citation>
    <scope>NUCLEOTIDE SEQUENCE [LARGE SCALE GENOMIC DNA]</scope>
    <source>
        <strain evidence="1 2">YIM PH 21724</strain>
    </source>
</reference>
<proteinExistence type="predicted"/>
<dbReference type="Proteomes" id="UP000266677">
    <property type="component" value="Unassembled WGS sequence"/>
</dbReference>
<evidence type="ECO:0008006" key="3">
    <source>
        <dbReference type="Google" id="ProtNLM"/>
    </source>
</evidence>
<gene>
    <name evidence="1" type="ORF">D5S18_17105</name>
</gene>
<organism evidence="1 2">
    <name type="scientific">Nocardia panacis</name>
    <dbReference type="NCBI Taxonomy" id="2340916"/>
    <lineage>
        <taxon>Bacteria</taxon>
        <taxon>Bacillati</taxon>
        <taxon>Actinomycetota</taxon>
        <taxon>Actinomycetes</taxon>
        <taxon>Mycobacteriales</taxon>
        <taxon>Nocardiaceae</taxon>
        <taxon>Nocardia</taxon>
    </lineage>
</organism>
<accession>A0A3A4KAN2</accession>
<comment type="caution">
    <text evidence="1">The sequence shown here is derived from an EMBL/GenBank/DDBJ whole genome shotgun (WGS) entry which is preliminary data.</text>
</comment>
<dbReference type="AlphaFoldDB" id="A0A3A4KAN2"/>
<evidence type="ECO:0000313" key="1">
    <source>
        <dbReference type="EMBL" id="RJO75095.1"/>
    </source>
</evidence>